<dbReference type="InterPro" id="IPR003615">
    <property type="entry name" value="HNH_nuc"/>
</dbReference>
<dbReference type="RefSeq" id="WP_204119873.1">
    <property type="nucleotide sequence ID" value="NZ_BOLV01000035.1"/>
</dbReference>
<dbReference type="EMBL" id="JBHTOA010000044">
    <property type="protein sequence ID" value="MFD1399852.1"/>
    <property type="molecule type" value="Genomic_DNA"/>
</dbReference>
<name>A0ABW4BJF6_9LACO</name>
<evidence type="ECO:0000313" key="7">
    <source>
        <dbReference type="Proteomes" id="UP001597199"/>
    </source>
</evidence>
<comment type="caution">
    <text evidence="6">The sequence shown here is derived from an EMBL/GenBank/DDBJ whole genome shotgun (WGS) entry which is preliminary data.</text>
</comment>
<comment type="similarity">
    <text evidence="3">Belongs to the HNH nuclease family.</text>
</comment>
<dbReference type="InterPro" id="IPR027417">
    <property type="entry name" value="P-loop_NTPase"/>
</dbReference>
<dbReference type="Proteomes" id="UP001597199">
    <property type="component" value="Unassembled WGS sequence"/>
</dbReference>
<evidence type="ECO:0000256" key="4">
    <source>
        <dbReference type="ARBA" id="ARBA00040194"/>
    </source>
</evidence>
<keyword evidence="2" id="KW-0378">Hydrolase</keyword>
<dbReference type="Pfam" id="PF01844">
    <property type="entry name" value="HNH"/>
    <property type="match status" value="1"/>
</dbReference>
<organism evidence="6 7">
    <name type="scientific">Lacticaseibacillus suilingensis</name>
    <dbReference type="NCBI Taxonomy" id="2799577"/>
    <lineage>
        <taxon>Bacteria</taxon>
        <taxon>Bacillati</taxon>
        <taxon>Bacillota</taxon>
        <taxon>Bacilli</taxon>
        <taxon>Lactobacillales</taxon>
        <taxon>Lactobacillaceae</taxon>
        <taxon>Lacticaseibacillus</taxon>
    </lineage>
</organism>
<dbReference type="InterPro" id="IPR002711">
    <property type="entry name" value="HNH"/>
</dbReference>
<dbReference type="Gene3D" id="3.40.50.300">
    <property type="entry name" value="P-loop containing nucleotide triphosphate hydrolases"/>
    <property type="match status" value="1"/>
</dbReference>
<evidence type="ECO:0000256" key="2">
    <source>
        <dbReference type="ARBA" id="ARBA00022801"/>
    </source>
</evidence>
<proteinExistence type="inferred from homology"/>
<gene>
    <name evidence="6" type="ORF">ACFQ41_11080</name>
</gene>
<evidence type="ECO:0000259" key="5">
    <source>
        <dbReference type="SMART" id="SM00507"/>
    </source>
</evidence>
<dbReference type="GO" id="GO:0004519">
    <property type="term" value="F:endonuclease activity"/>
    <property type="evidence" value="ECO:0007669"/>
    <property type="project" value="UniProtKB-KW"/>
</dbReference>
<keyword evidence="1" id="KW-0540">Nuclease</keyword>
<dbReference type="Gene3D" id="1.10.30.50">
    <property type="match status" value="1"/>
</dbReference>
<keyword evidence="6" id="KW-0255">Endonuclease</keyword>
<dbReference type="PANTHER" id="PTHR41286">
    <property type="entry name" value="HNH NUCLEASE YAJD-RELATED"/>
    <property type="match status" value="1"/>
</dbReference>
<dbReference type="SUPFAM" id="SSF52540">
    <property type="entry name" value="P-loop containing nucleoside triphosphate hydrolases"/>
    <property type="match status" value="1"/>
</dbReference>
<evidence type="ECO:0000256" key="1">
    <source>
        <dbReference type="ARBA" id="ARBA00022722"/>
    </source>
</evidence>
<dbReference type="SMART" id="SM00507">
    <property type="entry name" value="HNHc"/>
    <property type="match status" value="1"/>
</dbReference>
<dbReference type="CDD" id="cd00085">
    <property type="entry name" value="HNHc"/>
    <property type="match status" value="1"/>
</dbReference>
<dbReference type="PANTHER" id="PTHR41286:SF1">
    <property type="entry name" value="HNH NUCLEASE YAJD-RELATED"/>
    <property type="match status" value="1"/>
</dbReference>
<keyword evidence="7" id="KW-1185">Reference proteome</keyword>
<accession>A0ABW4BJF6</accession>
<protein>
    <recommendedName>
        <fullName evidence="4">Putative HNH nuclease YajD</fullName>
    </recommendedName>
</protein>
<feature type="domain" description="HNH nuclease" evidence="5">
    <location>
        <begin position="52"/>
        <end position="103"/>
    </location>
</feature>
<evidence type="ECO:0000256" key="3">
    <source>
        <dbReference type="ARBA" id="ARBA00038412"/>
    </source>
</evidence>
<sequence length="264" mass="30675">MPNAKLVFINGRRQLVPIGTRIRQDSDRQYNQHRAQTKQDYLAFYHSTAWQHTRQAVLLRDNGVCQRCGMPATLVDHIIPSEDDWADRLSEDNLQSLCKDCHYWKTRRETVKRKKGQGRAMRINIIAGYPGSGKTTYVKRHLGQHDLVYDYDALMAALTGLPEHAGNIDANDYVQLIYELMLRKLKAEQTFEQVWIIMTYPDEKLDSLLVSRNLHHIMLSTSRAECIDRLNKNHRKLSQFMKAINKVDELKRDGKYDSFEVVAG</sequence>
<reference evidence="7" key="1">
    <citation type="journal article" date="2019" name="Int. J. Syst. Evol. Microbiol.">
        <title>The Global Catalogue of Microorganisms (GCM) 10K type strain sequencing project: providing services to taxonomists for standard genome sequencing and annotation.</title>
        <authorList>
            <consortium name="The Broad Institute Genomics Platform"/>
            <consortium name="The Broad Institute Genome Sequencing Center for Infectious Disease"/>
            <person name="Wu L."/>
            <person name="Ma J."/>
        </authorList>
    </citation>
    <scope>NUCLEOTIDE SEQUENCE [LARGE SCALE GENOMIC DNA]</scope>
    <source>
        <strain evidence="7">CCM 9110</strain>
    </source>
</reference>
<evidence type="ECO:0000313" key="6">
    <source>
        <dbReference type="EMBL" id="MFD1399852.1"/>
    </source>
</evidence>